<proteinExistence type="inferred from homology"/>
<protein>
    <submittedName>
        <fullName evidence="5">Type II/IV secretion system protein</fullName>
    </submittedName>
</protein>
<keyword evidence="3" id="KW-0067">ATP-binding</keyword>
<gene>
    <name evidence="5" type="ORF">H5P27_15140</name>
</gene>
<dbReference type="InterPro" id="IPR007831">
    <property type="entry name" value="T2SS_GspE_N"/>
</dbReference>
<comment type="similarity">
    <text evidence="1">Belongs to the GSP E family.</text>
</comment>
<dbReference type="SUPFAM" id="SSF52540">
    <property type="entry name" value="P-loop containing nucleoside triphosphate hydrolases"/>
    <property type="match status" value="1"/>
</dbReference>
<dbReference type="InterPro" id="IPR001482">
    <property type="entry name" value="T2SS/T4SS_dom"/>
</dbReference>
<dbReference type="AlphaFoldDB" id="A0A7X1E9J2"/>
<reference evidence="5 6" key="1">
    <citation type="submission" date="2020-07" db="EMBL/GenBank/DDBJ databases">
        <authorList>
            <person name="Feng X."/>
        </authorList>
    </citation>
    <scope>NUCLEOTIDE SEQUENCE [LARGE SCALE GENOMIC DNA]</scope>
    <source>
        <strain evidence="5 6">JCM23202</strain>
    </source>
</reference>
<evidence type="ECO:0000256" key="2">
    <source>
        <dbReference type="ARBA" id="ARBA00022741"/>
    </source>
</evidence>
<accession>A0A7X1E9J2</accession>
<organism evidence="5 6">
    <name type="scientific">Pelagicoccus albus</name>
    <dbReference type="NCBI Taxonomy" id="415222"/>
    <lineage>
        <taxon>Bacteria</taxon>
        <taxon>Pseudomonadati</taxon>
        <taxon>Verrucomicrobiota</taxon>
        <taxon>Opitutia</taxon>
        <taxon>Puniceicoccales</taxon>
        <taxon>Pelagicoccaceae</taxon>
        <taxon>Pelagicoccus</taxon>
    </lineage>
</organism>
<dbReference type="GO" id="GO:0005524">
    <property type="term" value="F:ATP binding"/>
    <property type="evidence" value="ECO:0007669"/>
    <property type="project" value="UniProtKB-KW"/>
</dbReference>
<dbReference type="PROSITE" id="PS00662">
    <property type="entry name" value="T2SP_E"/>
    <property type="match status" value="1"/>
</dbReference>
<comment type="caution">
    <text evidence="5">The sequence shown here is derived from an EMBL/GenBank/DDBJ whole genome shotgun (WGS) entry which is preliminary data.</text>
</comment>
<dbReference type="PANTHER" id="PTHR30258">
    <property type="entry name" value="TYPE II SECRETION SYSTEM PROTEIN GSPE-RELATED"/>
    <property type="match status" value="1"/>
</dbReference>
<dbReference type="SUPFAM" id="SSF160246">
    <property type="entry name" value="EspE N-terminal domain-like"/>
    <property type="match status" value="1"/>
</dbReference>
<dbReference type="Gene3D" id="3.30.300.160">
    <property type="entry name" value="Type II secretion system, protein E, N-terminal domain"/>
    <property type="match status" value="1"/>
</dbReference>
<dbReference type="Gene3D" id="3.30.450.90">
    <property type="match status" value="1"/>
</dbReference>
<sequence length="570" mass="64306">MREIRCDKFVELLTESKKLDEKTLSSLTSKFKQDHSGMLFEIIEKGFMRKDPVGELWARANNTTYVDPLSIKISYPEEERIPLEMAKKIQAISLYEFDGYVTMAMSDPTNRNLIESLERFLQKRVSPVYGHPEDISHAIEITYQSNISFDEALKTLEAYTSGQTQAAEGRDTLLELVKNNALVELANHVIYNAFKQRASDIHMEAHKDHAKIRFRVDGHLRDIVEIPVKAHTALMVRMKFISELDISETRMPQDGRFSVEVGTFSQNFRISTCPALHGEKAVIRLLGQAGKKGLPNFDELLFAKSNMKSFRTAVSKPNGVFIVTGPTGSGKTTTLYSALDYLNDRDKNLMTIENPVEYQLPGINHFEVRHNINLDFSAILRSALRQDPDIILVGEIRDLETAKIATEAALTGHMVLTTLHTNSATQAILRLVEMGVDPYMVAPALNGVMSQRLVGRICDSCKESYFPKRELLEQYFTKETIDPTIPFYRGTGCKHCHHTGFKGRVGVHEIVEVSERMRELISSSQPVSAIHAEAKRLGLKSLREDGLKKALLGLTTLEEVERVTVPEYSE</sequence>
<dbReference type="Pfam" id="PF00437">
    <property type="entry name" value="T2SSE"/>
    <property type="match status" value="1"/>
</dbReference>
<feature type="domain" description="Bacterial type II secretion system protein E" evidence="4">
    <location>
        <begin position="384"/>
        <end position="398"/>
    </location>
</feature>
<dbReference type="InterPro" id="IPR037257">
    <property type="entry name" value="T2SS_E_N_sf"/>
</dbReference>
<evidence type="ECO:0000259" key="4">
    <source>
        <dbReference type="PROSITE" id="PS00662"/>
    </source>
</evidence>
<keyword evidence="2" id="KW-0547">Nucleotide-binding</keyword>
<name>A0A7X1E9J2_9BACT</name>
<evidence type="ECO:0000256" key="3">
    <source>
        <dbReference type="ARBA" id="ARBA00022840"/>
    </source>
</evidence>
<keyword evidence="6" id="KW-1185">Reference proteome</keyword>
<dbReference type="Proteomes" id="UP000526501">
    <property type="component" value="Unassembled WGS sequence"/>
</dbReference>
<evidence type="ECO:0000256" key="1">
    <source>
        <dbReference type="ARBA" id="ARBA00006611"/>
    </source>
</evidence>
<evidence type="ECO:0000313" key="5">
    <source>
        <dbReference type="EMBL" id="MBC2607386.1"/>
    </source>
</evidence>
<dbReference type="FunFam" id="3.40.50.300:FF:000398">
    <property type="entry name" value="Type IV pilus assembly ATPase PilB"/>
    <property type="match status" value="1"/>
</dbReference>
<dbReference type="InterPro" id="IPR027417">
    <property type="entry name" value="P-loop_NTPase"/>
</dbReference>
<dbReference type="GO" id="GO:0016887">
    <property type="term" value="F:ATP hydrolysis activity"/>
    <property type="evidence" value="ECO:0007669"/>
    <property type="project" value="TreeGrafter"/>
</dbReference>
<dbReference type="EMBL" id="JACHVC010000012">
    <property type="protein sequence ID" value="MBC2607386.1"/>
    <property type="molecule type" value="Genomic_DNA"/>
</dbReference>
<evidence type="ECO:0000313" key="6">
    <source>
        <dbReference type="Proteomes" id="UP000526501"/>
    </source>
</evidence>
<dbReference type="GO" id="GO:0005886">
    <property type="term" value="C:plasma membrane"/>
    <property type="evidence" value="ECO:0007669"/>
    <property type="project" value="TreeGrafter"/>
</dbReference>
<dbReference type="Gene3D" id="3.40.50.300">
    <property type="entry name" value="P-loop containing nucleotide triphosphate hydrolases"/>
    <property type="match status" value="1"/>
</dbReference>
<dbReference type="CDD" id="cd01129">
    <property type="entry name" value="PulE-GspE-like"/>
    <property type="match status" value="1"/>
</dbReference>
<dbReference type="RefSeq" id="WP_185661230.1">
    <property type="nucleotide sequence ID" value="NZ_CAWPOO010000012.1"/>
</dbReference>
<dbReference type="PANTHER" id="PTHR30258:SF2">
    <property type="entry name" value="COMG OPERON PROTEIN 1"/>
    <property type="match status" value="1"/>
</dbReference>
<dbReference type="Pfam" id="PF05157">
    <property type="entry name" value="MshEN"/>
    <property type="match status" value="1"/>
</dbReference>